<keyword evidence="1" id="KW-0863">Zinc-finger</keyword>
<feature type="domain" description="SWIM-type" evidence="2">
    <location>
        <begin position="48"/>
        <end position="86"/>
    </location>
</feature>
<sequence length="545" mass="63948">MNLYDFEEAVSSTIVDRGFEYYEAGFVAELARVGNRRYTAVVKGADMYEIAVELDEEGNILSSYCDCPYIMGMVCKHEVAVYYELIDRLKDEDFPKEASELDLKVILENLSKEKLVDILIDLAENDPVLHNGLLFNYSVYDDVKWEIDRCKRLVDAIIEKYSGRDGFITYKNVGDFTEELTGVLHKTERLNDPLISFEIARMLLSEGMKAFQYADDSNGDIGYLIDVTIKKMSAIAHETLEWNEQTELLDKLIHLSKSDIFEGWDDFRIDVLAICMEFAGNEQMRKRLMNELETMIEDSSANDYGRYANERIHNLMYDIIESYGTTEEARQFLQENLNYPTFRKRLMQYEMKAGNFENVLALASEGERLDKDYRGLVARWKKWRYKAYRHLKSIEEQMKIGRELLIEGEFEFYWELKDLVSEKKAFYEEMKQELAVKNKLMFVKLIEAENDVDSILEYVRENPSLVEHYWKYLVGSHKEEAIRLFEYKVKVAAENSFNRKEYIQVCQLLKRFGKLAGREVQMKVAGELEQTYKNRPAFLDELAKL</sequence>
<dbReference type="EMBL" id="JBHSNP010000027">
    <property type="protein sequence ID" value="MFC5604300.1"/>
    <property type="molecule type" value="Genomic_DNA"/>
</dbReference>
<proteinExistence type="predicted"/>
<organism evidence="3 4">
    <name type="scientific">Sporosarcina koreensis</name>
    <dbReference type="NCBI Taxonomy" id="334735"/>
    <lineage>
        <taxon>Bacteria</taxon>
        <taxon>Bacillati</taxon>
        <taxon>Bacillota</taxon>
        <taxon>Bacilli</taxon>
        <taxon>Bacillales</taxon>
        <taxon>Caryophanaceae</taxon>
        <taxon>Sporosarcina</taxon>
    </lineage>
</organism>
<evidence type="ECO:0000313" key="3">
    <source>
        <dbReference type="EMBL" id="MFC5604300.1"/>
    </source>
</evidence>
<dbReference type="PROSITE" id="PS50966">
    <property type="entry name" value="ZF_SWIM"/>
    <property type="match status" value="1"/>
</dbReference>
<evidence type="ECO:0000259" key="2">
    <source>
        <dbReference type="PROSITE" id="PS50966"/>
    </source>
</evidence>
<accession>A0ABW0U0K3</accession>
<keyword evidence="1" id="KW-0862">Zinc</keyword>
<keyword evidence="4" id="KW-1185">Reference proteome</keyword>
<gene>
    <name evidence="3" type="ORF">ACFPTP_13805</name>
</gene>
<evidence type="ECO:0000256" key="1">
    <source>
        <dbReference type="PROSITE-ProRule" id="PRU00325"/>
    </source>
</evidence>
<protein>
    <submittedName>
        <fullName evidence="3">SWIM zinc finger domain-containing protein</fullName>
    </submittedName>
</protein>
<reference evidence="4" key="1">
    <citation type="journal article" date="2019" name="Int. J. Syst. Evol. Microbiol.">
        <title>The Global Catalogue of Microorganisms (GCM) 10K type strain sequencing project: providing services to taxonomists for standard genome sequencing and annotation.</title>
        <authorList>
            <consortium name="The Broad Institute Genomics Platform"/>
            <consortium name="The Broad Institute Genome Sequencing Center for Infectious Disease"/>
            <person name="Wu L."/>
            <person name="Ma J."/>
        </authorList>
    </citation>
    <scope>NUCLEOTIDE SEQUENCE [LARGE SCALE GENOMIC DNA]</scope>
    <source>
        <strain evidence="4">KACC 11299</strain>
    </source>
</reference>
<evidence type="ECO:0000313" key="4">
    <source>
        <dbReference type="Proteomes" id="UP001596071"/>
    </source>
</evidence>
<dbReference type="Proteomes" id="UP001596071">
    <property type="component" value="Unassembled WGS sequence"/>
</dbReference>
<dbReference type="RefSeq" id="WP_381445912.1">
    <property type="nucleotide sequence ID" value="NZ_JBHSNP010000027.1"/>
</dbReference>
<keyword evidence="1" id="KW-0479">Metal-binding</keyword>
<dbReference type="InterPro" id="IPR007527">
    <property type="entry name" value="Znf_SWIM"/>
</dbReference>
<comment type="caution">
    <text evidence="3">The sequence shown here is derived from an EMBL/GenBank/DDBJ whole genome shotgun (WGS) entry which is preliminary data.</text>
</comment>
<name>A0ABW0U0K3_9BACL</name>